<dbReference type="InterPro" id="IPR001909">
    <property type="entry name" value="KRAB"/>
</dbReference>
<evidence type="ECO:0000256" key="8">
    <source>
        <dbReference type="ARBA" id="ARBA00023015"/>
    </source>
</evidence>
<evidence type="ECO:0000256" key="1">
    <source>
        <dbReference type="ARBA" id="ARBA00003767"/>
    </source>
</evidence>
<evidence type="ECO:0000256" key="5">
    <source>
        <dbReference type="ARBA" id="ARBA00022737"/>
    </source>
</evidence>
<dbReference type="FunFam" id="3.30.160.60:FF:000562">
    <property type="entry name" value="Zinc finger protein 786"/>
    <property type="match status" value="2"/>
</dbReference>
<evidence type="ECO:0000256" key="2">
    <source>
        <dbReference type="ARBA" id="ARBA00004123"/>
    </source>
</evidence>
<evidence type="ECO:0000313" key="16">
    <source>
        <dbReference type="Ensembl" id="ENSVURP00010019238.1"/>
    </source>
</evidence>
<dbReference type="SMART" id="SM00355">
    <property type="entry name" value="ZnF_C2H2"/>
    <property type="match status" value="7"/>
</dbReference>
<evidence type="ECO:0000256" key="4">
    <source>
        <dbReference type="ARBA" id="ARBA00022723"/>
    </source>
</evidence>
<reference evidence="16" key="2">
    <citation type="submission" date="2025-08" db="UniProtKB">
        <authorList>
            <consortium name="Ensembl"/>
        </authorList>
    </citation>
    <scope>IDENTIFICATION</scope>
</reference>
<reference evidence="17" key="1">
    <citation type="submission" date="2018-12" db="EMBL/GenBank/DDBJ databases">
        <authorList>
            <person name="Yazar S."/>
        </authorList>
    </citation>
    <scope>NUCLEOTIDE SEQUENCE [LARGE SCALE GENOMIC DNA]</scope>
</reference>
<name>A0A4X2L5J8_VOMUR</name>
<proteinExistence type="inferred from homology"/>
<feature type="domain" description="C2H2-type" evidence="14">
    <location>
        <begin position="219"/>
        <end position="246"/>
    </location>
</feature>
<reference evidence="16" key="3">
    <citation type="submission" date="2025-09" db="UniProtKB">
        <authorList>
            <consortium name="Ensembl"/>
        </authorList>
    </citation>
    <scope>IDENTIFICATION</scope>
</reference>
<dbReference type="GO" id="GO:0008270">
    <property type="term" value="F:zinc ion binding"/>
    <property type="evidence" value="ECO:0007669"/>
    <property type="project" value="UniProtKB-KW"/>
</dbReference>
<feature type="domain" description="C2H2-type" evidence="14">
    <location>
        <begin position="303"/>
        <end position="330"/>
    </location>
</feature>
<dbReference type="Pfam" id="PF00096">
    <property type="entry name" value="zf-C2H2"/>
    <property type="match status" value="7"/>
</dbReference>
<keyword evidence="10" id="KW-0804">Transcription</keyword>
<keyword evidence="6 13" id="KW-0863">Zinc-finger</keyword>
<evidence type="ECO:0000256" key="6">
    <source>
        <dbReference type="ARBA" id="ARBA00022771"/>
    </source>
</evidence>
<feature type="domain" description="C2H2-type" evidence="14">
    <location>
        <begin position="191"/>
        <end position="218"/>
    </location>
</feature>
<dbReference type="Ensembl" id="ENSVURT00010021889.1">
    <property type="protein sequence ID" value="ENSVURP00010019238.1"/>
    <property type="gene ID" value="ENSVURG00010014672.1"/>
</dbReference>
<dbReference type="InterPro" id="IPR013087">
    <property type="entry name" value="Znf_C2H2_type"/>
</dbReference>
<comment type="function">
    <text evidence="1">May be involved in transcriptional regulation.</text>
</comment>
<organism evidence="16 17">
    <name type="scientific">Vombatus ursinus</name>
    <name type="common">Common wombat</name>
    <dbReference type="NCBI Taxonomy" id="29139"/>
    <lineage>
        <taxon>Eukaryota</taxon>
        <taxon>Metazoa</taxon>
        <taxon>Chordata</taxon>
        <taxon>Craniata</taxon>
        <taxon>Vertebrata</taxon>
        <taxon>Euteleostomi</taxon>
        <taxon>Mammalia</taxon>
        <taxon>Metatheria</taxon>
        <taxon>Diprotodontia</taxon>
        <taxon>Vombatidae</taxon>
        <taxon>Vombatus</taxon>
    </lineage>
</organism>
<evidence type="ECO:0000259" key="15">
    <source>
        <dbReference type="PROSITE" id="PS50805"/>
    </source>
</evidence>
<feature type="domain" description="C2H2-type" evidence="14">
    <location>
        <begin position="163"/>
        <end position="190"/>
    </location>
</feature>
<accession>A0A4X2L5J8</accession>
<evidence type="ECO:0000256" key="13">
    <source>
        <dbReference type="PROSITE-ProRule" id="PRU00042"/>
    </source>
</evidence>
<dbReference type="PANTHER" id="PTHR16515:SF49">
    <property type="entry name" value="GASTRULA ZINC FINGER PROTEIN XLCGF49.1-LIKE-RELATED"/>
    <property type="match status" value="1"/>
</dbReference>
<dbReference type="FunFam" id="3.30.160.60:FF:001385">
    <property type="entry name" value="zinc finger protein 774"/>
    <property type="match status" value="1"/>
</dbReference>
<dbReference type="STRING" id="29139.ENSVURP00010019238"/>
<dbReference type="FunFam" id="3.30.160.60:FF:000151">
    <property type="entry name" value="Zinc finger and SCAN domain-containing 21"/>
    <property type="match status" value="2"/>
</dbReference>
<dbReference type="InterPro" id="IPR036051">
    <property type="entry name" value="KRAB_dom_sf"/>
</dbReference>
<dbReference type="AlphaFoldDB" id="A0A4X2L5J8"/>
<comment type="similarity">
    <text evidence="3">Belongs to the krueppel C2H2-type zinc-finger protein family.</text>
</comment>
<evidence type="ECO:0000259" key="14">
    <source>
        <dbReference type="PROSITE" id="PS50157"/>
    </source>
</evidence>
<keyword evidence="17" id="KW-1185">Reference proteome</keyword>
<dbReference type="PROSITE" id="PS50157">
    <property type="entry name" value="ZINC_FINGER_C2H2_2"/>
    <property type="match status" value="7"/>
</dbReference>
<keyword evidence="9" id="KW-0238">DNA-binding</keyword>
<evidence type="ECO:0000256" key="10">
    <source>
        <dbReference type="ARBA" id="ARBA00023163"/>
    </source>
</evidence>
<dbReference type="Gene3D" id="3.30.160.60">
    <property type="entry name" value="Classic Zinc Finger"/>
    <property type="match status" value="7"/>
</dbReference>
<feature type="domain" description="C2H2-type" evidence="14">
    <location>
        <begin position="135"/>
        <end position="162"/>
    </location>
</feature>
<keyword evidence="7" id="KW-0862">Zinc</keyword>
<dbReference type="SMART" id="SM00349">
    <property type="entry name" value="KRAB"/>
    <property type="match status" value="1"/>
</dbReference>
<dbReference type="PROSITE" id="PS00028">
    <property type="entry name" value="ZINC_FINGER_C2H2_1"/>
    <property type="match status" value="7"/>
</dbReference>
<dbReference type="GO" id="GO:0003677">
    <property type="term" value="F:DNA binding"/>
    <property type="evidence" value="ECO:0007669"/>
    <property type="project" value="UniProtKB-KW"/>
</dbReference>
<protein>
    <recommendedName>
        <fullName evidence="12">Zinc finger protein 786</fullName>
    </recommendedName>
</protein>
<feature type="domain" description="C2H2-type" evidence="14">
    <location>
        <begin position="275"/>
        <end position="302"/>
    </location>
</feature>
<evidence type="ECO:0000256" key="3">
    <source>
        <dbReference type="ARBA" id="ARBA00006991"/>
    </source>
</evidence>
<keyword evidence="8" id="KW-0805">Transcription regulation</keyword>
<evidence type="ECO:0000256" key="12">
    <source>
        <dbReference type="ARBA" id="ARBA00069085"/>
    </source>
</evidence>
<comment type="subcellular location">
    <subcellularLocation>
        <location evidence="2">Nucleus</location>
    </subcellularLocation>
</comment>
<evidence type="ECO:0000256" key="9">
    <source>
        <dbReference type="ARBA" id="ARBA00023125"/>
    </source>
</evidence>
<keyword evidence="5" id="KW-0677">Repeat</keyword>
<evidence type="ECO:0000256" key="7">
    <source>
        <dbReference type="ARBA" id="ARBA00022833"/>
    </source>
</evidence>
<dbReference type="OMA" id="CYLNEHI"/>
<dbReference type="FunFam" id="3.30.160.60:FF:000065">
    <property type="entry name" value="B-cell CLL/lymphoma 6, member B"/>
    <property type="match status" value="1"/>
</dbReference>
<dbReference type="GeneTree" id="ENSGT01150000286941"/>
<evidence type="ECO:0000256" key="11">
    <source>
        <dbReference type="ARBA" id="ARBA00023242"/>
    </source>
</evidence>
<dbReference type="SUPFAM" id="SSF57667">
    <property type="entry name" value="beta-beta-alpha zinc fingers"/>
    <property type="match status" value="4"/>
</dbReference>
<feature type="domain" description="C2H2-type" evidence="14">
    <location>
        <begin position="247"/>
        <end position="274"/>
    </location>
</feature>
<dbReference type="Gene3D" id="6.10.140.140">
    <property type="match status" value="1"/>
</dbReference>
<dbReference type="GO" id="GO:0006355">
    <property type="term" value="P:regulation of DNA-templated transcription"/>
    <property type="evidence" value="ECO:0007669"/>
    <property type="project" value="InterPro"/>
</dbReference>
<dbReference type="InterPro" id="IPR050331">
    <property type="entry name" value="Zinc_finger"/>
</dbReference>
<dbReference type="Proteomes" id="UP000314987">
    <property type="component" value="Unassembled WGS sequence"/>
</dbReference>
<dbReference type="InterPro" id="IPR036236">
    <property type="entry name" value="Znf_C2H2_sf"/>
</dbReference>
<dbReference type="PROSITE" id="PS50805">
    <property type="entry name" value="KRAB"/>
    <property type="match status" value="1"/>
</dbReference>
<dbReference type="Pfam" id="PF01352">
    <property type="entry name" value="KRAB"/>
    <property type="match status" value="1"/>
</dbReference>
<evidence type="ECO:0000313" key="17">
    <source>
        <dbReference type="Proteomes" id="UP000314987"/>
    </source>
</evidence>
<dbReference type="FunFam" id="3.30.160.60:FF:000100">
    <property type="entry name" value="Zinc finger 45-like"/>
    <property type="match status" value="1"/>
</dbReference>
<keyword evidence="4" id="KW-0479">Metal-binding</keyword>
<dbReference type="GO" id="GO:0005634">
    <property type="term" value="C:nucleus"/>
    <property type="evidence" value="ECO:0007669"/>
    <property type="project" value="UniProtKB-SubCell"/>
</dbReference>
<dbReference type="CDD" id="cd07765">
    <property type="entry name" value="KRAB_A-box"/>
    <property type="match status" value="1"/>
</dbReference>
<feature type="domain" description="KRAB" evidence="15">
    <location>
        <begin position="14"/>
        <end position="85"/>
    </location>
</feature>
<sequence length="344" mass="40390">MQAMAAGTPAPVPVTFDDVTMYFTEQEWRNLEEWQKELYKHVVKTNYETLVSLGCAIPKPDLITWIEQGEEPFIRGQENLGTEDLAIGSRADEHLDLKRTKMQLLCGVSGSSSSIHQESHRHDPQNQDWSEPLPFHCSECSKSFTHKAQLTKHLRIHRREKHFWCTQCDKNFAGKYELLRHQLLHTGERPFQCPKCDRSFRQKGHLLRHQRLHTGERPFQCPECEQCFRLKADMKAHQRQHRGDKPFSCSECGKSFTKHCYLNEHIRLHTGERPFQCPECGKNFRMKADMRVHQRRHIKARSFCCSECDKAFPKQSKLTAHIKVHTKKQHYRALLFGLMDLDWG</sequence>
<dbReference type="SUPFAM" id="SSF109640">
    <property type="entry name" value="KRAB domain (Kruppel-associated box)"/>
    <property type="match status" value="1"/>
</dbReference>
<keyword evidence="11" id="KW-0539">Nucleus</keyword>
<dbReference type="PANTHER" id="PTHR16515">
    <property type="entry name" value="PR DOMAIN ZINC FINGER PROTEIN"/>
    <property type="match status" value="1"/>
</dbReference>